<dbReference type="GO" id="GO:0043093">
    <property type="term" value="P:FtsZ-dependent cytokinesis"/>
    <property type="evidence" value="ECO:0007669"/>
    <property type="project" value="UniProtKB-UniRule"/>
</dbReference>
<evidence type="ECO:0000256" key="1">
    <source>
        <dbReference type="ARBA" id="ARBA00004370"/>
    </source>
</evidence>
<dbReference type="OrthoDB" id="9790370at2"/>
<organism evidence="11 12">
    <name type="scientific">Pseudoalteromonas piratica</name>
    <dbReference type="NCBI Taxonomy" id="1348114"/>
    <lineage>
        <taxon>Bacteria</taxon>
        <taxon>Pseudomonadati</taxon>
        <taxon>Pseudomonadota</taxon>
        <taxon>Gammaproteobacteria</taxon>
        <taxon>Alteromonadales</taxon>
        <taxon>Pseudoalteromonadaceae</taxon>
        <taxon>Pseudoalteromonas</taxon>
    </lineage>
</organism>
<keyword evidence="2 9" id="KW-1003">Cell membrane</keyword>
<evidence type="ECO:0000256" key="7">
    <source>
        <dbReference type="ARBA" id="ARBA00023136"/>
    </source>
</evidence>
<evidence type="ECO:0000256" key="6">
    <source>
        <dbReference type="ARBA" id="ARBA00022989"/>
    </source>
</evidence>
<name>A0A0A7EDE3_9GAMM</name>
<dbReference type="eggNOG" id="COG1589">
    <property type="taxonomic scope" value="Bacteria"/>
</dbReference>
<comment type="subcellular location">
    <subcellularLocation>
        <location evidence="9">Cell inner membrane</location>
        <topology evidence="9">Single-pass type II membrane protein</topology>
    </subcellularLocation>
    <subcellularLocation>
        <location evidence="1">Membrane</location>
    </subcellularLocation>
    <text evidence="9">Localizes to the division septum.</text>
</comment>
<dbReference type="Gene3D" id="3.10.20.310">
    <property type="entry name" value="membrane protein fhac"/>
    <property type="match status" value="1"/>
</dbReference>
<protein>
    <recommendedName>
        <fullName evidence="9">Cell division protein FtsQ</fullName>
    </recommendedName>
</protein>
<dbReference type="Gene3D" id="3.40.50.11690">
    <property type="entry name" value="Cell division protein FtsQ/DivIB"/>
    <property type="match status" value="1"/>
</dbReference>
<sequence length="262" mass="30201">MKAKLLTLIDYVKRLVAVTNWSLLMGVSFFCLTLFATWQGVDTLTEYLATEKNSKLSKVLVHGNPVYTNEQDIVGKIKSLKVRTFFDVDVNQVQEKLLELPWVASVSVRKQWPDTLRVYVTEHQAVAIWNQDLLLNTHGDIFQAPAEQFFNKLPMLYGPEGSENEAWKTFKTFKELLALNEIELSSLALSERFSWRLWLKSGVKLNLGRKDIALRVQRFIDLYPEIKNSSDKEVESIDLRYDTGLAVSWLQPTEQQTNNNKV</sequence>
<dbReference type="GO" id="GO:0090529">
    <property type="term" value="P:cell septum assembly"/>
    <property type="evidence" value="ECO:0007669"/>
    <property type="project" value="InterPro"/>
</dbReference>
<dbReference type="GO" id="GO:0005886">
    <property type="term" value="C:plasma membrane"/>
    <property type="evidence" value="ECO:0007669"/>
    <property type="project" value="UniProtKB-SubCell"/>
</dbReference>
<dbReference type="Pfam" id="PF03799">
    <property type="entry name" value="FtsQ_DivIB_C"/>
    <property type="match status" value="1"/>
</dbReference>
<keyword evidence="6 9" id="KW-1133">Transmembrane helix</keyword>
<keyword evidence="8 9" id="KW-0131">Cell cycle</keyword>
<dbReference type="RefSeq" id="WP_038639455.1">
    <property type="nucleotide sequence ID" value="NZ_CP009888.1"/>
</dbReference>
<dbReference type="InterPro" id="IPR045335">
    <property type="entry name" value="FtsQ_C_sf"/>
</dbReference>
<dbReference type="Pfam" id="PF08478">
    <property type="entry name" value="POTRA_1"/>
    <property type="match status" value="1"/>
</dbReference>
<evidence type="ECO:0000259" key="10">
    <source>
        <dbReference type="PROSITE" id="PS51779"/>
    </source>
</evidence>
<evidence type="ECO:0000256" key="8">
    <source>
        <dbReference type="ARBA" id="ARBA00023306"/>
    </source>
</evidence>
<dbReference type="PANTHER" id="PTHR35851:SF1">
    <property type="entry name" value="CELL DIVISION PROTEIN FTSQ"/>
    <property type="match status" value="1"/>
</dbReference>
<dbReference type="HOGENOM" id="CLU_064041_1_1_6"/>
<evidence type="ECO:0000313" key="12">
    <source>
        <dbReference type="Proteomes" id="UP000030341"/>
    </source>
</evidence>
<evidence type="ECO:0000313" key="11">
    <source>
        <dbReference type="EMBL" id="AIY64558.1"/>
    </source>
</evidence>
<feature type="transmembrane region" description="Helical" evidence="9">
    <location>
        <begin position="21"/>
        <end position="41"/>
    </location>
</feature>
<dbReference type="Proteomes" id="UP000030341">
    <property type="component" value="Chromosome 1"/>
</dbReference>
<keyword evidence="12" id="KW-1185">Reference proteome</keyword>
<comment type="similarity">
    <text evidence="9">Belongs to the FtsQ/DivIB family. FtsQ subfamily.</text>
</comment>
<keyword evidence="7 9" id="KW-0472">Membrane</keyword>
<dbReference type="EMBL" id="CP009888">
    <property type="protein sequence ID" value="AIY64558.1"/>
    <property type="molecule type" value="Genomic_DNA"/>
</dbReference>
<dbReference type="InterPro" id="IPR005548">
    <property type="entry name" value="Cell_div_FtsQ/DivIB_C"/>
</dbReference>
<dbReference type="HAMAP" id="MF_00911">
    <property type="entry name" value="FtsQ_subfam"/>
    <property type="match status" value="1"/>
</dbReference>
<keyword evidence="5 9" id="KW-0812">Transmembrane</keyword>
<gene>
    <name evidence="9" type="primary">ftsQ</name>
    <name evidence="11" type="ORF">OM33_04900</name>
</gene>
<evidence type="ECO:0000256" key="4">
    <source>
        <dbReference type="ARBA" id="ARBA00022618"/>
    </source>
</evidence>
<comment type="subunit">
    <text evidence="9">Part of a complex composed of FtsB, FtsL and FtsQ.</text>
</comment>
<evidence type="ECO:0000256" key="2">
    <source>
        <dbReference type="ARBA" id="ARBA00022475"/>
    </source>
</evidence>
<keyword evidence="4 9" id="KW-0132">Cell division</keyword>
<feature type="domain" description="POTRA" evidence="10">
    <location>
        <begin position="54"/>
        <end position="123"/>
    </location>
</feature>
<dbReference type="PROSITE" id="PS51779">
    <property type="entry name" value="POTRA"/>
    <property type="match status" value="1"/>
</dbReference>
<dbReference type="AlphaFoldDB" id="A0A0A7EDE3"/>
<dbReference type="KEGG" id="pseo:OM33_04900"/>
<proteinExistence type="inferred from homology"/>
<dbReference type="STRING" id="1348114.OM33_04900"/>
<evidence type="ECO:0000256" key="9">
    <source>
        <dbReference type="HAMAP-Rule" id="MF_00911"/>
    </source>
</evidence>
<dbReference type="PANTHER" id="PTHR35851">
    <property type="entry name" value="CELL DIVISION PROTEIN FTSQ"/>
    <property type="match status" value="1"/>
</dbReference>
<reference evidence="11 12" key="1">
    <citation type="submission" date="2014-11" db="EMBL/GenBank/DDBJ databases">
        <title>Complete Genome Sequence of Pseudoalteromonas sp. Strain OCN003 Isolated from Kaneohe Bay, Oahu, Hawaii.</title>
        <authorList>
            <person name="Beurmann S."/>
            <person name="Videau P."/>
            <person name="Ushijima B."/>
            <person name="Smith A.M."/>
            <person name="Aeby G.S."/>
            <person name="Callahan S.M."/>
            <person name="Belcaid M."/>
        </authorList>
    </citation>
    <scope>NUCLEOTIDE SEQUENCE [LARGE SCALE GENOMIC DNA]</scope>
    <source>
        <strain evidence="11 12">OCN003</strain>
    </source>
</reference>
<keyword evidence="3 9" id="KW-0997">Cell inner membrane</keyword>
<dbReference type="InterPro" id="IPR013685">
    <property type="entry name" value="POTRA_FtsQ_type"/>
</dbReference>
<accession>A0A0A7EDE3</accession>
<comment type="function">
    <text evidence="9">Essential cell division protein. May link together the upstream cell division proteins, which are predominantly cytoplasmic, with the downstream cell division proteins, which are predominantly periplasmic. May control correct divisome assembly.</text>
</comment>
<evidence type="ECO:0000256" key="3">
    <source>
        <dbReference type="ARBA" id="ARBA00022519"/>
    </source>
</evidence>
<dbReference type="GO" id="GO:0032153">
    <property type="term" value="C:cell division site"/>
    <property type="evidence" value="ECO:0007669"/>
    <property type="project" value="UniProtKB-UniRule"/>
</dbReference>
<evidence type="ECO:0000256" key="5">
    <source>
        <dbReference type="ARBA" id="ARBA00022692"/>
    </source>
</evidence>
<dbReference type="InterPro" id="IPR034746">
    <property type="entry name" value="POTRA"/>
</dbReference>
<dbReference type="InterPro" id="IPR026579">
    <property type="entry name" value="FtsQ"/>
</dbReference>